<comment type="caution">
    <text evidence="1">The sequence shown here is derived from an EMBL/GenBank/DDBJ whole genome shotgun (WGS) entry which is preliminary data.</text>
</comment>
<proteinExistence type="predicted"/>
<evidence type="ECO:0000313" key="2">
    <source>
        <dbReference type="Proteomes" id="UP001500503"/>
    </source>
</evidence>
<dbReference type="EMBL" id="BAABHF010000045">
    <property type="protein sequence ID" value="GAA4509657.1"/>
    <property type="molecule type" value="Genomic_DNA"/>
</dbReference>
<gene>
    <name evidence="1" type="ORF">GCM10023191_071100</name>
</gene>
<protein>
    <submittedName>
        <fullName evidence="1">Uncharacterized protein</fullName>
    </submittedName>
</protein>
<sequence length="207" mass="22937">MVPGRYATALVGFKGAYVVYRGDQPLTKLVGRGSDLLGAGSCEGPWYSDWQVWRVFGWPEDLPVDLLPELRNATKAPVLAGEFWDDSAVHVKGLGLRTPPWQVWLKLDGVLGYMLTPPAPFDEDDNFLGEDWTDPEYEREVEQLRRRLLAAAPGGLEGAHKAVNWATEAGLQTLSPAEIAETIDRDEDFSQDIFDELLARLGVGPLE</sequence>
<dbReference type="Proteomes" id="UP001500503">
    <property type="component" value="Unassembled WGS sequence"/>
</dbReference>
<reference evidence="2" key="1">
    <citation type="journal article" date="2019" name="Int. J. Syst. Evol. Microbiol.">
        <title>The Global Catalogue of Microorganisms (GCM) 10K type strain sequencing project: providing services to taxonomists for standard genome sequencing and annotation.</title>
        <authorList>
            <consortium name="The Broad Institute Genomics Platform"/>
            <consortium name="The Broad Institute Genome Sequencing Center for Infectious Disease"/>
            <person name="Wu L."/>
            <person name="Ma J."/>
        </authorList>
    </citation>
    <scope>NUCLEOTIDE SEQUENCE [LARGE SCALE GENOMIC DNA]</scope>
    <source>
        <strain evidence="2">JCM 17933</strain>
    </source>
</reference>
<evidence type="ECO:0000313" key="1">
    <source>
        <dbReference type="EMBL" id="GAA4509657.1"/>
    </source>
</evidence>
<keyword evidence="2" id="KW-1185">Reference proteome</keyword>
<name>A0ABP8QT24_9ACTN</name>
<accession>A0ABP8QT24</accession>
<organism evidence="1 2">
    <name type="scientific">Actinoallomurus oryzae</name>
    <dbReference type="NCBI Taxonomy" id="502180"/>
    <lineage>
        <taxon>Bacteria</taxon>
        <taxon>Bacillati</taxon>
        <taxon>Actinomycetota</taxon>
        <taxon>Actinomycetes</taxon>
        <taxon>Streptosporangiales</taxon>
        <taxon>Thermomonosporaceae</taxon>
        <taxon>Actinoallomurus</taxon>
    </lineage>
</organism>